<evidence type="ECO:0000256" key="3">
    <source>
        <dbReference type="SAM" id="SignalP"/>
    </source>
</evidence>
<organism evidence="4 5">
    <name type="scientific">Streptomyces roseirectus</name>
    <dbReference type="NCBI Taxonomy" id="2768066"/>
    <lineage>
        <taxon>Bacteria</taxon>
        <taxon>Bacillati</taxon>
        <taxon>Actinomycetota</taxon>
        <taxon>Actinomycetes</taxon>
        <taxon>Kitasatosporales</taxon>
        <taxon>Streptomycetaceae</taxon>
        <taxon>Streptomyces</taxon>
    </lineage>
</organism>
<evidence type="ECO:0000256" key="2">
    <source>
        <dbReference type="SAM" id="MobiDB-lite"/>
    </source>
</evidence>
<feature type="region of interest" description="Disordered" evidence="2">
    <location>
        <begin position="512"/>
        <end position="591"/>
    </location>
</feature>
<feature type="compositionally biased region" description="Basic and acidic residues" evidence="2">
    <location>
        <begin position="527"/>
        <end position="540"/>
    </location>
</feature>
<feature type="compositionally biased region" description="Low complexity" evidence="2">
    <location>
        <begin position="512"/>
        <end position="526"/>
    </location>
</feature>
<proteinExistence type="predicted"/>
<dbReference type="KEGG" id="sroi:IAG44_03610"/>
<feature type="compositionally biased region" description="Polar residues" evidence="2">
    <location>
        <begin position="141"/>
        <end position="152"/>
    </location>
</feature>
<feature type="compositionally biased region" description="Low complexity" evidence="2">
    <location>
        <begin position="570"/>
        <end position="585"/>
    </location>
</feature>
<keyword evidence="3" id="KW-0732">Signal</keyword>
<feature type="compositionally biased region" description="Basic and acidic residues" evidence="2">
    <location>
        <begin position="548"/>
        <end position="569"/>
    </location>
</feature>
<feature type="compositionally biased region" description="Basic and acidic residues" evidence="2">
    <location>
        <begin position="924"/>
        <end position="937"/>
    </location>
</feature>
<accession>A0A7H0I776</accession>
<feature type="compositionally biased region" description="Basic and acidic residues" evidence="2">
    <location>
        <begin position="977"/>
        <end position="1003"/>
    </location>
</feature>
<evidence type="ECO:0000313" key="4">
    <source>
        <dbReference type="EMBL" id="QNP68642.1"/>
    </source>
</evidence>
<name>A0A7H0I776_9ACTN</name>
<reference evidence="4 5" key="1">
    <citation type="submission" date="2020-08" db="EMBL/GenBank/DDBJ databases">
        <title>A novel species.</title>
        <authorList>
            <person name="Gao J."/>
        </authorList>
    </citation>
    <scope>NUCLEOTIDE SEQUENCE [LARGE SCALE GENOMIC DNA]</scope>
    <source>
        <strain evidence="4 5">CRXT-G-22</strain>
    </source>
</reference>
<sequence>MQRAWRRDPRARRAALTRGVAGTALTTAAALLTGLVYAVPAHADEPGDNPTDPFLRTLRISLGAQARKDRCQVGQAVPFGGPEMKTVANTALSGSDADVAAAWKDWWYGTGPLGEAQNRDEAAQTARSTAFRTRQEKLNESNKPYASVNSQGGRDYHAPEFGADILAFARAEREFSYKVSGDPTPKPGKAALAKAKEVLAAFDTSGDTWATNYKPFAETELFGMPDGPVTGSANDVASVLRFGGFATKAPEPGSMEERAEVENLKAAWASCDSANPIDHYRVLSGVVLQAHAEWEAEYGSQAVQRRDIVAAETAASKEVRTATEAMTEAIRQAWLADQVLYFQKYWAANPNSILKPKPAVFTKAAADLAAAKAAAAAQVAVADKAVAAAKAASEKATAAQTSAWAVADTNKTPRGRGLMYAQRSVQVTKASYAAAQAAAKTALTASNAAKATAADSAALLALAKTQSHALRTEFRKAAALEAAAQAKAAAEAADKQAKEAAANATKAKNAQATAEAAEKTAQAGAAEAKRQRGIAEREKANASAARADAARERGKAAEAERRASAERDTAGQARGAAETAGATAAQKREEAEEAEAEAYLARDLAAAAEREKKATESRARALEAAAAAAVGTAAAGEAREAATEARGAADDASDAAVRARSAANDASTAAVNARAAATRAQGAASRSRAAADAAWSAYTTTHAAAATAHAAAADAIDAAAAANRNARNAEAEAKKAQAAAIKARQEATAAQAEAVKTAAWAVRTAGFALAASQAATAARDAADAVTKAADTAISLGAPYQELDVSAAFAVLVGQTSKTLAEQQATAAKAKADEANKAAATAKALADKAAGDAKIAAQAAASAAADAVKALASVAAARASAAEADKAAAAAKKADANAQRYDQQAGVDAVYAGYAATDAESEAAAADREATDAERDAASARSSASAAESDAASARSTATKAEQDATAAETAAKNADGAAKDADASADRAEAAERKRLEEERKAAMDSGDTGTDGPQEPGLSASDEAILLAQCGQKCVDEYRAALAAVNKSVIDWVKENGGEILLEVLGVNNVKRCIGSGDIESCLWSLVDVGSLVLVVGKLPAVGKAIVRVVSGIAKFFENAQRGRKTLKTLKSIIEKARKGEELGECVLDAAELYPGVSARTAFSAKAAGGKKRFCGIKHISPVSRDWCTKKGAHVNLLNGAEVGLQTTHVPGGLMAVPLRMKDDKVPTDAEMKATIQALIDDDMLREDLISKSREAMEIFNQDANNQRYNDSLPVGGKRKPLKFGCATNFAPKLKRLIDALNIITEQKAGHR</sequence>
<keyword evidence="1" id="KW-0175">Coiled coil</keyword>
<feature type="chain" id="PRO_5028961444" description="Methyl-accepting transducer domain-containing protein" evidence="3">
    <location>
        <begin position="44"/>
        <end position="1313"/>
    </location>
</feature>
<feature type="coiled-coil region" evidence="1">
    <location>
        <begin position="712"/>
        <end position="753"/>
    </location>
</feature>
<evidence type="ECO:0000313" key="5">
    <source>
        <dbReference type="Proteomes" id="UP000516052"/>
    </source>
</evidence>
<dbReference type="EMBL" id="CP060828">
    <property type="protein sequence ID" value="QNP68642.1"/>
    <property type="molecule type" value="Genomic_DNA"/>
</dbReference>
<keyword evidence="5" id="KW-1185">Reference proteome</keyword>
<feature type="region of interest" description="Disordered" evidence="2">
    <location>
        <begin position="133"/>
        <end position="153"/>
    </location>
</feature>
<feature type="signal peptide" evidence="3">
    <location>
        <begin position="1"/>
        <end position="43"/>
    </location>
</feature>
<evidence type="ECO:0000256" key="1">
    <source>
        <dbReference type="SAM" id="Coils"/>
    </source>
</evidence>
<feature type="region of interest" description="Disordered" evidence="2">
    <location>
        <begin position="921"/>
        <end position="1019"/>
    </location>
</feature>
<feature type="compositionally biased region" description="Low complexity" evidence="2">
    <location>
        <begin position="938"/>
        <end position="976"/>
    </location>
</feature>
<dbReference type="Proteomes" id="UP000516052">
    <property type="component" value="Chromosome"/>
</dbReference>
<gene>
    <name evidence="4" type="ORF">IAG44_03610</name>
</gene>
<evidence type="ECO:0008006" key="6">
    <source>
        <dbReference type="Google" id="ProtNLM"/>
    </source>
</evidence>
<protein>
    <recommendedName>
        <fullName evidence="6">Methyl-accepting transducer domain-containing protein</fullName>
    </recommendedName>
</protein>